<protein>
    <submittedName>
        <fullName evidence="1">Uncharacterized protein</fullName>
    </submittedName>
</protein>
<evidence type="ECO:0000313" key="2">
    <source>
        <dbReference type="Proteomes" id="UP000075260"/>
    </source>
</evidence>
<dbReference type="AlphaFoldDB" id="A0A150QXM1"/>
<dbReference type="EMBL" id="JEMA01000250">
    <property type="protein sequence ID" value="KYF72652.1"/>
    <property type="molecule type" value="Genomic_DNA"/>
</dbReference>
<dbReference type="RefSeq" id="WP_061606179.1">
    <property type="nucleotide sequence ID" value="NZ_JEMA01000250.1"/>
</dbReference>
<comment type="caution">
    <text evidence="1">The sequence shown here is derived from an EMBL/GenBank/DDBJ whole genome shotgun (WGS) entry which is preliminary data.</text>
</comment>
<gene>
    <name evidence="1" type="ORF">BE15_28520</name>
</gene>
<evidence type="ECO:0000313" key="1">
    <source>
        <dbReference type="EMBL" id="KYF72652.1"/>
    </source>
</evidence>
<accession>A0A150QXM1</accession>
<dbReference type="PROSITE" id="PS51257">
    <property type="entry name" value="PROKAR_LIPOPROTEIN"/>
    <property type="match status" value="1"/>
</dbReference>
<dbReference type="Proteomes" id="UP000075260">
    <property type="component" value="Unassembled WGS sequence"/>
</dbReference>
<name>A0A150QXM1_SORCE</name>
<sequence length="294" mass="31157">MVFSCARIVGLCAVPLMTVACIGAEIDEESEELVGEDQSAIISENGNLPNALQANGLNLNGLNLNGLNLNALNPASLSTNALASIKNPGPNGALSRELMRYLVSCALRPDQTFSFSWTDSAGVVRTEAYRGDLGMAHWWATGGIANDTYVQRQITACIAARTNWYGTHVTISLRNSESSMSSSPSERAAYTVREGAFWGNLFASAPYVRACYSPTGVARARQLQRDCAAGHLSVDPATGATTVQQCGPMTIVGSCDAVCNRVDTNAGFYAGCLENPATSAWVRTDVVVTSFLTP</sequence>
<dbReference type="OrthoDB" id="5503808at2"/>
<organism evidence="1 2">
    <name type="scientific">Sorangium cellulosum</name>
    <name type="common">Polyangium cellulosum</name>
    <dbReference type="NCBI Taxonomy" id="56"/>
    <lineage>
        <taxon>Bacteria</taxon>
        <taxon>Pseudomonadati</taxon>
        <taxon>Myxococcota</taxon>
        <taxon>Polyangia</taxon>
        <taxon>Polyangiales</taxon>
        <taxon>Polyangiaceae</taxon>
        <taxon>Sorangium</taxon>
    </lineage>
</organism>
<proteinExistence type="predicted"/>
<reference evidence="1 2" key="1">
    <citation type="submission" date="2014-02" db="EMBL/GenBank/DDBJ databases">
        <title>The small core and large imbalanced accessory genome model reveals a collaborative survival strategy of Sorangium cellulosum strains in nature.</title>
        <authorList>
            <person name="Han K."/>
            <person name="Peng R."/>
            <person name="Blom J."/>
            <person name="Li Y.-Z."/>
        </authorList>
    </citation>
    <scope>NUCLEOTIDE SEQUENCE [LARGE SCALE GENOMIC DNA]</scope>
    <source>
        <strain evidence="1 2">So0008-312</strain>
    </source>
</reference>